<protein>
    <submittedName>
        <fullName evidence="1">Lipoprotein</fullName>
    </submittedName>
</protein>
<name>A0ABS1TDV9_9CLOT</name>
<dbReference type="RefSeq" id="WP_202749288.1">
    <property type="nucleotide sequence ID" value="NZ_JAESWC010000007.1"/>
</dbReference>
<dbReference type="EMBL" id="JAESWC010000007">
    <property type="protein sequence ID" value="MBL4936529.1"/>
    <property type="molecule type" value="Genomic_DNA"/>
</dbReference>
<gene>
    <name evidence="1" type="ORF">JK636_12250</name>
</gene>
<evidence type="ECO:0000313" key="1">
    <source>
        <dbReference type="EMBL" id="MBL4936529.1"/>
    </source>
</evidence>
<evidence type="ECO:0000313" key="2">
    <source>
        <dbReference type="Proteomes" id="UP000632377"/>
    </source>
</evidence>
<dbReference type="PROSITE" id="PS51257">
    <property type="entry name" value="PROKAR_LIPOPROTEIN"/>
    <property type="match status" value="1"/>
</dbReference>
<keyword evidence="1" id="KW-0449">Lipoprotein</keyword>
<keyword evidence="2" id="KW-1185">Reference proteome</keyword>
<comment type="caution">
    <text evidence="1">The sequence shown here is derived from an EMBL/GenBank/DDBJ whole genome shotgun (WGS) entry which is preliminary data.</text>
</comment>
<proteinExistence type="predicted"/>
<organism evidence="1 2">
    <name type="scientific">Clostridium rhizosphaerae</name>
    <dbReference type="NCBI Taxonomy" id="2803861"/>
    <lineage>
        <taxon>Bacteria</taxon>
        <taxon>Bacillati</taxon>
        <taxon>Bacillota</taxon>
        <taxon>Clostridia</taxon>
        <taxon>Eubacteriales</taxon>
        <taxon>Clostridiaceae</taxon>
        <taxon>Clostridium</taxon>
    </lineage>
</organism>
<dbReference type="Proteomes" id="UP000632377">
    <property type="component" value="Unassembled WGS sequence"/>
</dbReference>
<reference evidence="1 2" key="1">
    <citation type="submission" date="2021-01" db="EMBL/GenBank/DDBJ databases">
        <title>Genome public.</title>
        <authorList>
            <person name="Liu C."/>
            <person name="Sun Q."/>
        </authorList>
    </citation>
    <scope>NUCLEOTIDE SEQUENCE [LARGE SCALE GENOMIC DNA]</scope>
    <source>
        <strain evidence="1 2">YIM B02515</strain>
    </source>
</reference>
<accession>A0ABS1TDV9</accession>
<sequence>MKKIKVLSCIVLTIIVLSISGCSKINSYQKSVYKDDSKIEAEGDSFTFQNKVGTIESSKTDNKADLKFGGFDGADTIWIIEAKENKKYTLEYDVKIEEGNFKIAFINSDGKVTSITEKTEKNSKEIDIPKGKSRIKIVGNSAKGQFVLSIKADDNITITKKDNSFK</sequence>